<dbReference type="Proteomes" id="UP000790787">
    <property type="component" value="Chromosome 11"/>
</dbReference>
<sequence length="412" mass="48731">MRHEVPRFGMVTNIRPKLLSWWEDLHFSDQTLVRKYLGDLPSLLEIQPNNKIIEAATLFWDCERSVFRFGDIEMTPLLEEIGGLAGIAWETLGLLMPEKRKGRGFLKMMGLKKNLELTCLKESYIPFDYLYERYSHNKSYRTYPDEFAITSLGHIHRRVFVFMFYFLGLIVFPMKKARIHTRLAMVTKTLMEGIGGQPFSIVPMIIAEIYRALEKCQRGAKHFEGCNLLLQLWLIEHFQRGEYQQEIQRRDWDDHIDFHHPRRMNYMPNMFAQPEDAKVWVVLFDNLTEGQVQWMFEWFPTEEFISRSRDAPFLILIGLRGIYPYVPLRVMRQAGRKHVIPRVDKMSDFRVDDSPYKCQAQHMRHDKIVMGRDTIEPDRYHAGCAPYYSGWLEDNHDGLGQLGFARGTQDHR</sequence>
<keyword evidence="1" id="KW-1185">Reference proteome</keyword>
<evidence type="ECO:0000313" key="1">
    <source>
        <dbReference type="Proteomes" id="UP000790787"/>
    </source>
</evidence>
<name>A0AC58S9B8_TOBAC</name>
<reference evidence="2" key="2">
    <citation type="submission" date="2025-08" db="UniProtKB">
        <authorList>
            <consortium name="RefSeq"/>
        </authorList>
    </citation>
    <scope>IDENTIFICATION</scope>
    <source>
        <tissue evidence="2">Leaf</tissue>
    </source>
</reference>
<accession>A0AC58S9B8</accession>
<proteinExistence type="predicted"/>
<protein>
    <submittedName>
        <fullName evidence="2">Uncharacterized protein LOC142166366</fullName>
    </submittedName>
</protein>
<gene>
    <name evidence="2" type="primary">LOC142166366</name>
</gene>
<dbReference type="RefSeq" id="XP_075081554.1">
    <property type="nucleotide sequence ID" value="XM_075225453.1"/>
</dbReference>
<evidence type="ECO:0000313" key="2">
    <source>
        <dbReference type="RefSeq" id="XP_075081554.1"/>
    </source>
</evidence>
<organism evidence="1 2">
    <name type="scientific">Nicotiana tabacum</name>
    <name type="common">Common tobacco</name>
    <dbReference type="NCBI Taxonomy" id="4097"/>
    <lineage>
        <taxon>Eukaryota</taxon>
        <taxon>Viridiplantae</taxon>
        <taxon>Streptophyta</taxon>
        <taxon>Embryophyta</taxon>
        <taxon>Tracheophyta</taxon>
        <taxon>Spermatophyta</taxon>
        <taxon>Magnoliopsida</taxon>
        <taxon>eudicotyledons</taxon>
        <taxon>Gunneridae</taxon>
        <taxon>Pentapetalae</taxon>
        <taxon>asterids</taxon>
        <taxon>lamiids</taxon>
        <taxon>Solanales</taxon>
        <taxon>Solanaceae</taxon>
        <taxon>Nicotianoideae</taxon>
        <taxon>Nicotianeae</taxon>
        <taxon>Nicotiana</taxon>
    </lineage>
</organism>
<reference evidence="1" key="1">
    <citation type="journal article" date="2014" name="Nat. Commun.">
        <title>The tobacco genome sequence and its comparison with those of tomato and potato.</title>
        <authorList>
            <person name="Sierro N."/>
            <person name="Battey J.N."/>
            <person name="Ouadi S."/>
            <person name="Bakaher N."/>
            <person name="Bovet L."/>
            <person name="Willig A."/>
            <person name="Goepfert S."/>
            <person name="Peitsch M.C."/>
            <person name="Ivanov N.V."/>
        </authorList>
    </citation>
    <scope>NUCLEOTIDE SEQUENCE [LARGE SCALE GENOMIC DNA]</scope>
</reference>